<evidence type="ECO:0000313" key="3">
    <source>
        <dbReference type="EMBL" id="MXU95129.1"/>
    </source>
</evidence>
<feature type="region of interest" description="Disordered" evidence="1">
    <location>
        <begin position="107"/>
        <end position="134"/>
    </location>
</feature>
<organism evidence="3">
    <name type="scientific">Ixodes ricinus</name>
    <name type="common">Common tick</name>
    <name type="synonym">Acarus ricinus</name>
    <dbReference type="NCBI Taxonomy" id="34613"/>
    <lineage>
        <taxon>Eukaryota</taxon>
        <taxon>Metazoa</taxon>
        <taxon>Ecdysozoa</taxon>
        <taxon>Arthropoda</taxon>
        <taxon>Chelicerata</taxon>
        <taxon>Arachnida</taxon>
        <taxon>Acari</taxon>
        <taxon>Parasitiformes</taxon>
        <taxon>Ixodida</taxon>
        <taxon>Ixodoidea</taxon>
        <taxon>Ixodidae</taxon>
        <taxon>Ixodinae</taxon>
        <taxon>Ixodes</taxon>
    </lineage>
</organism>
<feature type="signal peptide" evidence="2">
    <location>
        <begin position="1"/>
        <end position="22"/>
    </location>
</feature>
<dbReference type="EMBL" id="GIFC01013046">
    <property type="protein sequence ID" value="MXU95129.1"/>
    <property type="molecule type" value="Transcribed_RNA"/>
</dbReference>
<sequence>MTSPIWCTRISLWPCWLPAVSCYRSRRGCSTDAERLSKLTAASHSLSGGHCSPVVLPQTRTTTENNTTAPPNTFIVGPNYRALSLGSRRRDDGSIEAPFYCFVRSRPPRSKSWTSRDDAKTATTASDAPKPQQVRSRSYLAAFRRFSGLARLRARSPWTYGTSVILGRWDRKIAMISSM</sequence>
<dbReference type="AlphaFoldDB" id="A0A6B0UZB9"/>
<feature type="chain" id="PRO_5025648250" evidence="2">
    <location>
        <begin position="23"/>
        <end position="179"/>
    </location>
</feature>
<accession>A0A6B0UZB9</accession>
<evidence type="ECO:0000256" key="2">
    <source>
        <dbReference type="SAM" id="SignalP"/>
    </source>
</evidence>
<feature type="compositionally biased region" description="Low complexity" evidence="1">
    <location>
        <begin position="121"/>
        <end position="131"/>
    </location>
</feature>
<reference evidence="3" key="1">
    <citation type="submission" date="2019-12" db="EMBL/GenBank/DDBJ databases">
        <title>An insight into the sialome of adult female Ixodes ricinus ticks feeding for 6 days.</title>
        <authorList>
            <person name="Perner J."/>
            <person name="Ribeiro J.M.C."/>
        </authorList>
    </citation>
    <scope>NUCLEOTIDE SEQUENCE</scope>
    <source>
        <strain evidence="3">Semi-engorged</strain>
        <tissue evidence="3">Salivary glands</tissue>
    </source>
</reference>
<proteinExistence type="predicted"/>
<evidence type="ECO:0000256" key="1">
    <source>
        <dbReference type="SAM" id="MobiDB-lite"/>
    </source>
</evidence>
<keyword evidence="2" id="KW-0732">Signal</keyword>
<protein>
    <submittedName>
        <fullName evidence="3">Putative secreted protein</fullName>
    </submittedName>
</protein>
<name>A0A6B0UZB9_IXORI</name>